<sequence length="364" mass="42130">MLLHYGTEMSKYSDTTLNTVLCNFEVSQKQYTFKPLTDGYINDTFLVLDNDLSAYILQRVNHQVFKDMKGLMRNIDKALKQLDAPDYQKITLIKTIHGKKYFEDQEGYWRLMTFIDHSTAYNTTTDPKIAFEAGRIIGLFHVLLKDVKINDYIEPIPRFHDLDLRSEQFNRSLQTANSDKLHVSKDMILFAEDVLGKLSELTQKKLPLRICHNDTKLNNILFTKKENKALCLIDLDTLMKGHFYYDFGDAIRTIANTALEDEQDHSKITFDKDLFTAFVDGLVSVGPFLSQEEIDTVHLGAVFMPFIHGLRALTDYLNDNIYYKVAYENQNLDRCRSLFDFTQKALLNLDYMKRTAAEKLTSAS</sequence>
<keyword evidence="2" id="KW-1185">Reference proteome</keyword>
<organism evidence="1 2">
    <name type="scientific">Meishania litoralis</name>
    <dbReference type="NCBI Taxonomy" id="3434685"/>
    <lineage>
        <taxon>Bacteria</taxon>
        <taxon>Pseudomonadati</taxon>
        <taxon>Bacteroidota</taxon>
        <taxon>Flavobacteriia</taxon>
        <taxon>Flavobacteriales</taxon>
        <taxon>Flavobacteriaceae</taxon>
        <taxon>Meishania</taxon>
    </lineage>
</organism>
<proteinExistence type="predicted"/>
<evidence type="ECO:0000313" key="1">
    <source>
        <dbReference type="EMBL" id="MFH6602533.1"/>
    </source>
</evidence>
<gene>
    <name evidence="1" type="ORF">ACEZ3G_03525</name>
</gene>
<dbReference type="Proteomes" id="UP001595191">
    <property type="component" value="Unassembled WGS sequence"/>
</dbReference>
<evidence type="ECO:0000313" key="2">
    <source>
        <dbReference type="Proteomes" id="UP001595191"/>
    </source>
</evidence>
<accession>A0ACC7LFS8</accession>
<dbReference type="EMBL" id="JBHFPV010000001">
    <property type="protein sequence ID" value="MFH6602533.1"/>
    <property type="molecule type" value="Genomic_DNA"/>
</dbReference>
<name>A0ACC7LFS8_9FLAO</name>
<comment type="caution">
    <text evidence="1">The sequence shown here is derived from an EMBL/GenBank/DDBJ whole genome shotgun (WGS) entry which is preliminary data.</text>
</comment>
<protein>
    <submittedName>
        <fullName evidence="1">Phosphotransferase enzyme family protein</fullName>
    </submittedName>
</protein>
<reference evidence="1" key="1">
    <citation type="submission" date="2024-09" db="EMBL/GenBank/DDBJ databases">
        <authorList>
            <person name="Liu J."/>
        </authorList>
    </citation>
    <scope>NUCLEOTIDE SEQUENCE</scope>
    <source>
        <strain evidence="1">NBU2967</strain>
    </source>
</reference>